<keyword evidence="2 9" id="KW-0436">Ligase</keyword>
<keyword evidence="4" id="KW-0276">Fatty acid metabolism</keyword>
<dbReference type="GO" id="GO:0005524">
    <property type="term" value="F:ATP binding"/>
    <property type="evidence" value="ECO:0007669"/>
    <property type="project" value="UniProtKB-KW"/>
</dbReference>
<keyword evidence="5" id="KW-0067">ATP-binding</keyword>
<comment type="catalytic activity">
    <reaction evidence="7">
        <text>a long-chain fatty acid + ATP + CoA = a long-chain fatty acyl-CoA + AMP + diphosphate</text>
        <dbReference type="Rhea" id="RHEA:15421"/>
        <dbReference type="ChEBI" id="CHEBI:30616"/>
        <dbReference type="ChEBI" id="CHEBI:33019"/>
        <dbReference type="ChEBI" id="CHEBI:57287"/>
        <dbReference type="ChEBI" id="CHEBI:57560"/>
        <dbReference type="ChEBI" id="CHEBI:83139"/>
        <dbReference type="ChEBI" id="CHEBI:456215"/>
        <dbReference type="EC" id="6.2.1.3"/>
    </reaction>
</comment>
<dbReference type="PROSITE" id="PS00455">
    <property type="entry name" value="AMP_BINDING"/>
    <property type="match status" value="1"/>
</dbReference>
<dbReference type="AlphaFoldDB" id="A0A0C2IKH2"/>
<dbReference type="EMBL" id="JWZT01003673">
    <property type="protein sequence ID" value="KII65909.1"/>
    <property type="molecule type" value="Genomic_DNA"/>
</dbReference>
<evidence type="ECO:0000256" key="2">
    <source>
        <dbReference type="ARBA" id="ARBA00022598"/>
    </source>
</evidence>
<evidence type="ECO:0000256" key="3">
    <source>
        <dbReference type="ARBA" id="ARBA00022741"/>
    </source>
</evidence>
<evidence type="ECO:0000256" key="6">
    <source>
        <dbReference type="ARBA" id="ARBA00026121"/>
    </source>
</evidence>
<comment type="caution">
    <text evidence="9">The sequence shown here is derived from an EMBL/GenBank/DDBJ whole genome shotgun (WGS) entry which is preliminary data.</text>
</comment>
<dbReference type="GO" id="GO:0035336">
    <property type="term" value="P:long-chain fatty-acyl-CoA metabolic process"/>
    <property type="evidence" value="ECO:0007669"/>
    <property type="project" value="TreeGrafter"/>
</dbReference>
<evidence type="ECO:0000259" key="8">
    <source>
        <dbReference type="Pfam" id="PF00501"/>
    </source>
</evidence>
<protein>
    <recommendedName>
        <fullName evidence="6">long-chain-fatty-acid--CoA ligase</fullName>
        <ecNumber evidence="6">6.2.1.3</ecNumber>
    </recommendedName>
</protein>
<dbReference type="GO" id="GO:0005783">
    <property type="term" value="C:endoplasmic reticulum"/>
    <property type="evidence" value="ECO:0007669"/>
    <property type="project" value="TreeGrafter"/>
</dbReference>
<evidence type="ECO:0000256" key="1">
    <source>
        <dbReference type="ARBA" id="ARBA00006432"/>
    </source>
</evidence>
<dbReference type="Pfam" id="PF00501">
    <property type="entry name" value="AMP-binding"/>
    <property type="match status" value="1"/>
</dbReference>
<accession>A0A0C2IKH2</accession>
<dbReference type="GO" id="GO:0004467">
    <property type="term" value="F:long-chain fatty acid-CoA ligase activity"/>
    <property type="evidence" value="ECO:0007669"/>
    <property type="project" value="UniProtKB-EC"/>
</dbReference>
<feature type="domain" description="AMP-dependent synthetase/ligase" evidence="8">
    <location>
        <begin position="172"/>
        <end position="439"/>
    </location>
</feature>
<dbReference type="Proteomes" id="UP000031668">
    <property type="component" value="Unassembled WGS sequence"/>
</dbReference>
<dbReference type="InterPro" id="IPR042099">
    <property type="entry name" value="ANL_N_sf"/>
</dbReference>
<evidence type="ECO:0000256" key="5">
    <source>
        <dbReference type="ARBA" id="ARBA00022840"/>
    </source>
</evidence>
<dbReference type="InterPro" id="IPR020845">
    <property type="entry name" value="AMP-binding_CS"/>
</dbReference>
<evidence type="ECO:0000256" key="7">
    <source>
        <dbReference type="ARBA" id="ARBA00036813"/>
    </source>
</evidence>
<sequence length="478" mass="54917">MNYILQRNIWSFCFSIYHIIPIRSPQLVRPYSVFRIPSSSKKPSYEMEDPEEIVLIKNPYLHEQLFVGVIKFFGYGFGMLPALPHFISNGKVPTSKALSNQSYSYVEHGERVYRSHESKDQLITKFGDVKTLNQSIMRSAKLHPDRRCFGKRVLLNKKEEFDALNQKMVIKYSFGDFVWKTYEMVWNDVQNISRFLIDNHIDSQQNFALFANTSLEWLTMTLSLLNVSCPIVTVYPSLSDDAITYAFDLTKITGVLVDEKTLPRLMLIIDKLPHLKHVIISTHIEPVKTLPEKGSRSIEFNYFDNVLQYKSDTNPQSHEPQDTNALAVIMFTSGSSGIPKGVMISHKNILAVAASVQNNPAINKHHRYAAFLPSSHVFEFFMELAMLLFGSTIGFCTPLTLLDTSPMIQPGTKGDLVVFRPTFMIAVPLFLERVEKGIIQQLKLKSRIKQLLFQTCYSMKMFYRNYGFDTPILDRYPI</sequence>
<dbReference type="Gene3D" id="3.40.50.12780">
    <property type="entry name" value="N-terminal domain of ligase-like"/>
    <property type="match status" value="1"/>
</dbReference>
<name>A0A0C2IKH2_THEKT</name>
<keyword evidence="3" id="KW-0547">Nucleotide-binding</keyword>
<keyword evidence="4" id="KW-0443">Lipid metabolism</keyword>
<dbReference type="OrthoDB" id="6017841at2759"/>
<organism evidence="9 10">
    <name type="scientific">Thelohanellus kitauei</name>
    <name type="common">Myxosporean</name>
    <dbReference type="NCBI Taxonomy" id="669202"/>
    <lineage>
        <taxon>Eukaryota</taxon>
        <taxon>Metazoa</taxon>
        <taxon>Cnidaria</taxon>
        <taxon>Myxozoa</taxon>
        <taxon>Myxosporea</taxon>
        <taxon>Bivalvulida</taxon>
        <taxon>Platysporina</taxon>
        <taxon>Myxobolidae</taxon>
        <taxon>Thelohanellus</taxon>
    </lineage>
</organism>
<dbReference type="SUPFAM" id="SSF56801">
    <property type="entry name" value="Acetyl-CoA synthetase-like"/>
    <property type="match status" value="1"/>
</dbReference>
<proteinExistence type="inferred from homology"/>
<gene>
    <name evidence="9" type="ORF">RF11_03303</name>
</gene>
<evidence type="ECO:0000313" key="10">
    <source>
        <dbReference type="Proteomes" id="UP000031668"/>
    </source>
</evidence>
<dbReference type="GO" id="GO:0005811">
    <property type="term" value="C:lipid droplet"/>
    <property type="evidence" value="ECO:0007669"/>
    <property type="project" value="TreeGrafter"/>
</dbReference>
<dbReference type="EC" id="6.2.1.3" evidence="6"/>
<dbReference type="PANTHER" id="PTHR43272:SF83">
    <property type="entry name" value="ACYL-COA SYNTHETASE LONG-CHAIN, ISOFORM J"/>
    <property type="match status" value="1"/>
</dbReference>
<reference evidence="9 10" key="1">
    <citation type="journal article" date="2014" name="Genome Biol. Evol.">
        <title>The genome of the myxosporean Thelohanellus kitauei shows adaptations to nutrient acquisition within its fish host.</title>
        <authorList>
            <person name="Yang Y."/>
            <person name="Xiong J."/>
            <person name="Zhou Z."/>
            <person name="Huo F."/>
            <person name="Miao W."/>
            <person name="Ran C."/>
            <person name="Liu Y."/>
            <person name="Zhang J."/>
            <person name="Feng J."/>
            <person name="Wang M."/>
            <person name="Wang M."/>
            <person name="Wang L."/>
            <person name="Yao B."/>
        </authorList>
    </citation>
    <scope>NUCLEOTIDE SEQUENCE [LARGE SCALE GENOMIC DNA]</scope>
    <source>
        <strain evidence="9">Wuqing</strain>
    </source>
</reference>
<dbReference type="OMA" id="EISCISH"/>
<dbReference type="InterPro" id="IPR000873">
    <property type="entry name" value="AMP-dep_synth/lig_dom"/>
</dbReference>
<evidence type="ECO:0000313" key="9">
    <source>
        <dbReference type="EMBL" id="KII65909.1"/>
    </source>
</evidence>
<comment type="similarity">
    <text evidence="1">Belongs to the ATP-dependent AMP-binding enzyme family.</text>
</comment>
<keyword evidence="10" id="KW-1185">Reference proteome</keyword>
<dbReference type="GO" id="GO:0005886">
    <property type="term" value="C:plasma membrane"/>
    <property type="evidence" value="ECO:0007669"/>
    <property type="project" value="TreeGrafter"/>
</dbReference>
<dbReference type="PANTHER" id="PTHR43272">
    <property type="entry name" value="LONG-CHAIN-FATTY-ACID--COA LIGASE"/>
    <property type="match status" value="1"/>
</dbReference>
<evidence type="ECO:0000256" key="4">
    <source>
        <dbReference type="ARBA" id="ARBA00022832"/>
    </source>
</evidence>